<proteinExistence type="predicted"/>
<dbReference type="GO" id="GO:0030672">
    <property type="term" value="C:synaptic vesicle membrane"/>
    <property type="evidence" value="ECO:0007669"/>
    <property type="project" value="TreeGrafter"/>
</dbReference>
<dbReference type="GO" id="GO:0005509">
    <property type="term" value="F:calcium ion binding"/>
    <property type="evidence" value="ECO:0007669"/>
    <property type="project" value="TreeGrafter"/>
</dbReference>
<evidence type="ECO:0000313" key="10">
    <source>
        <dbReference type="Proteomes" id="UP001374579"/>
    </source>
</evidence>
<feature type="domain" description="Multiple C2" evidence="8">
    <location>
        <begin position="40"/>
        <end position="163"/>
    </location>
</feature>
<evidence type="ECO:0000256" key="5">
    <source>
        <dbReference type="SAM" id="MobiDB-lite"/>
    </source>
</evidence>
<evidence type="ECO:0000256" key="7">
    <source>
        <dbReference type="SAM" id="SignalP"/>
    </source>
</evidence>
<evidence type="ECO:0000256" key="4">
    <source>
        <dbReference type="SAM" id="Coils"/>
    </source>
</evidence>
<keyword evidence="7" id="KW-0732">Signal</keyword>
<keyword evidence="4" id="KW-0175">Coiled coil</keyword>
<dbReference type="PANTHER" id="PTHR45911">
    <property type="entry name" value="C2 DOMAIN-CONTAINING PROTEIN"/>
    <property type="match status" value="1"/>
</dbReference>
<feature type="region of interest" description="Disordered" evidence="5">
    <location>
        <begin position="163"/>
        <end position="184"/>
    </location>
</feature>
<keyword evidence="6" id="KW-0812">Transmembrane</keyword>
<evidence type="ECO:0000256" key="6">
    <source>
        <dbReference type="SAM" id="Phobius"/>
    </source>
</evidence>
<keyword evidence="3" id="KW-0106">Calcium</keyword>
<dbReference type="Proteomes" id="UP001374579">
    <property type="component" value="Unassembled WGS sequence"/>
</dbReference>
<dbReference type="Pfam" id="PF08372">
    <property type="entry name" value="PRT_C"/>
    <property type="match status" value="1"/>
</dbReference>
<keyword evidence="10" id="KW-1185">Reference proteome</keyword>
<evidence type="ECO:0000256" key="2">
    <source>
        <dbReference type="ARBA" id="ARBA00022737"/>
    </source>
</evidence>
<gene>
    <name evidence="9" type="ORF">V1264_001520</name>
</gene>
<feature type="transmembrane region" description="Helical" evidence="6">
    <location>
        <begin position="107"/>
        <end position="133"/>
    </location>
</feature>
<keyword evidence="1" id="KW-0479">Metal-binding</keyword>
<dbReference type="EMBL" id="JBAMIC010000001">
    <property type="protein sequence ID" value="KAK7115698.1"/>
    <property type="molecule type" value="Genomic_DNA"/>
</dbReference>
<dbReference type="GO" id="GO:0046928">
    <property type="term" value="P:regulation of neurotransmitter secretion"/>
    <property type="evidence" value="ECO:0007669"/>
    <property type="project" value="TreeGrafter"/>
</dbReference>
<evidence type="ECO:0000256" key="3">
    <source>
        <dbReference type="ARBA" id="ARBA00022837"/>
    </source>
</evidence>
<protein>
    <recommendedName>
        <fullName evidence="8">Multiple C2 domain-containing protein</fullName>
    </recommendedName>
</protein>
<reference evidence="9 10" key="1">
    <citation type="submission" date="2024-02" db="EMBL/GenBank/DDBJ databases">
        <title>Chromosome-scale genome assembly of the rough periwinkle Littorina saxatilis.</title>
        <authorList>
            <person name="De Jode A."/>
            <person name="Faria R."/>
            <person name="Formenti G."/>
            <person name="Sims Y."/>
            <person name="Smith T.P."/>
            <person name="Tracey A."/>
            <person name="Wood J.M.D."/>
            <person name="Zagrodzka Z.B."/>
            <person name="Johannesson K."/>
            <person name="Butlin R.K."/>
            <person name="Leder E.H."/>
        </authorList>
    </citation>
    <scope>NUCLEOTIDE SEQUENCE [LARGE SCALE GENOMIC DNA]</scope>
    <source>
        <strain evidence="9">Snail1</strain>
        <tissue evidence="9">Muscle</tissue>
    </source>
</reference>
<dbReference type="AlphaFoldDB" id="A0AAN9GP49"/>
<dbReference type="PANTHER" id="PTHR45911:SF4">
    <property type="entry name" value="MULTIPLE C2 AND TRANSMEMBRANE DOMAIN-CONTAINING PROTEIN"/>
    <property type="match status" value="1"/>
</dbReference>
<name>A0AAN9GP49_9CAEN</name>
<evidence type="ECO:0000313" key="9">
    <source>
        <dbReference type="EMBL" id="KAK7115698.1"/>
    </source>
</evidence>
<feature type="chain" id="PRO_5043028165" description="Multiple C2 domain-containing protein" evidence="7">
    <location>
        <begin position="26"/>
        <end position="184"/>
    </location>
</feature>
<dbReference type="InterPro" id="IPR013583">
    <property type="entry name" value="MCTP_C"/>
</dbReference>
<sequence>MVWNFEMYMLPITLLLIFLKNLIIAQIVGAFKREQVEDEYFDEEDEEEDEEKEKNSKVKEEKKSFKEKLQSIQDVCLQVQQGMDMVASLGERVKNTFNWSVPWLSTLAVVALSVGVLVLYFIPIRLLILAWGINKFTKKLRKPNAISNNELFDFLSRVPSDSELQQYREMRPEFSPTPGKKKRS</sequence>
<feature type="signal peptide" evidence="7">
    <location>
        <begin position="1"/>
        <end position="25"/>
    </location>
</feature>
<accession>A0AAN9GP49</accession>
<organism evidence="9 10">
    <name type="scientific">Littorina saxatilis</name>
    <dbReference type="NCBI Taxonomy" id="31220"/>
    <lineage>
        <taxon>Eukaryota</taxon>
        <taxon>Metazoa</taxon>
        <taxon>Spiralia</taxon>
        <taxon>Lophotrochozoa</taxon>
        <taxon>Mollusca</taxon>
        <taxon>Gastropoda</taxon>
        <taxon>Caenogastropoda</taxon>
        <taxon>Littorinimorpha</taxon>
        <taxon>Littorinoidea</taxon>
        <taxon>Littorinidae</taxon>
        <taxon>Littorina</taxon>
    </lineage>
</organism>
<feature type="coiled-coil region" evidence="4">
    <location>
        <begin position="33"/>
        <end position="75"/>
    </location>
</feature>
<comment type="caution">
    <text evidence="9">The sequence shown here is derived from an EMBL/GenBank/DDBJ whole genome shotgun (WGS) entry which is preliminary data.</text>
</comment>
<evidence type="ECO:0000259" key="8">
    <source>
        <dbReference type="Pfam" id="PF08372"/>
    </source>
</evidence>
<evidence type="ECO:0000256" key="1">
    <source>
        <dbReference type="ARBA" id="ARBA00022723"/>
    </source>
</evidence>
<keyword evidence="6" id="KW-1133">Transmembrane helix</keyword>
<keyword evidence="2" id="KW-0677">Repeat</keyword>
<keyword evidence="6" id="KW-0472">Membrane</keyword>